<protein>
    <submittedName>
        <fullName evidence="2">Uncharacterized protein</fullName>
    </submittedName>
</protein>
<organism evidence="2 3">
    <name type="scientific">Portunus trituberculatus</name>
    <name type="common">Swimming crab</name>
    <name type="synonym">Neptunus trituberculatus</name>
    <dbReference type="NCBI Taxonomy" id="210409"/>
    <lineage>
        <taxon>Eukaryota</taxon>
        <taxon>Metazoa</taxon>
        <taxon>Ecdysozoa</taxon>
        <taxon>Arthropoda</taxon>
        <taxon>Crustacea</taxon>
        <taxon>Multicrustacea</taxon>
        <taxon>Malacostraca</taxon>
        <taxon>Eumalacostraca</taxon>
        <taxon>Eucarida</taxon>
        <taxon>Decapoda</taxon>
        <taxon>Pleocyemata</taxon>
        <taxon>Brachyura</taxon>
        <taxon>Eubrachyura</taxon>
        <taxon>Portunoidea</taxon>
        <taxon>Portunidae</taxon>
        <taxon>Portuninae</taxon>
        <taxon>Portunus</taxon>
    </lineage>
</organism>
<comment type="caution">
    <text evidence="2">The sequence shown here is derived from an EMBL/GenBank/DDBJ whole genome shotgun (WGS) entry which is preliminary data.</text>
</comment>
<keyword evidence="3" id="KW-1185">Reference proteome</keyword>
<dbReference type="AlphaFoldDB" id="A0A5B7FBX8"/>
<evidence type="ECO:0000256" key="1">
    <source>
        <dbReference type="SAM" id="MobiDB-lite"/>
    </source>
</evidence>
<gene>
    <name evidence="2" type="ORF">E2C01_036705</name>
</gene>
<dbReference type="Proteomes" id="UP000324222">
    <property type="component" value="Unassembled WGS sequence"/>
</dbReference>
<reference evidence="2 3" key="1">
    <citation type="submission" date="2019-05" db="EMBL/GenBank/DDBJ databases">
        <title>Another draft genome of Portunus trituberculatus and its Hox gene families provides insights of decapod evolution.</title>
        <authorList>
            <person name="Jeong J.-H."/>
            <person name="Song I."/>
            <person name="Kim S."/>
            <person name="Choi T."/>
            <person name="Kim D."/>
            <person name="Ryu S."/>
            <person name="Kim W."/>
        </authorList>
    </citation>
    <scope>NUCLEOTIDE SEQUENCE [LARGE SCALE GENOMIC DNA]</scope>
    <source>
        <tissue evidence="2">Muscle</tissue>
    </source>
</reference>
<name>A0A5B7FBX8_PORTR</name>
<evidence type="ECO:0000313" key="2">
    <source>
        <dbReference type="EMBL" id="MPC43067.1"/>
    </source>
</evidence>
<accession>A0A5B7FBX8</accession>
<feature type="compositionally biased region" description="Low complexity" evidence="1">
    <location>
        <begin position="22"/>
        <end position="54"/>
    </location>
</feature>
<feature type="compositionally biased region" description="Basic and acidic residues" evidence="1">
    <location>
        <begin position="1"/>
        <end position="21"/>
    </location>
</feature>
<sequence length="195" mass="22540">MHSRDSLRRRRAGPDRREARRVSSSSSDRSVRSPSRLGGSSRGGRSSPRASPRTWSSNSFFSSFSTFTFTCGTDRHKSHLTHPPTHLALRRRRWWRRWLTGEERKGNLERFNEDLSTHEAWRGNYKCFPWPLLSTSQHPSRTQHCDAATTPHHTTPPHATWRHYMAHKTNNNSSLNGLILARGSRQHVRAAPQQQ</sequence>
<proteinExistence type="predicted"/>
<evidence type="ECO:0000313" key="3">
    <source>
        <dbReference type="Proteomes" id="UP000324222"/>
    </source>
</evidence>
<feature type="region of interest" description="Disordered" evidence="1">
    <location>
        <begin position="1"/>
        <end position="54"/>
    </location>
</feature>
<dbReference type="EMBL" id="VSRR010005673">
    <property type="protein sequence ID" value="MPC43067.1"/>
    <property type="molecule type" value="Genomic_DNA"/>
</dbReference>